<accession>A0A1Y2EWX0</accession>
<dbReference type="RefSeq" id="XP_040722532.1">
    <property type="nucleotide sequence ID" value="XM_040872106.1"/>
</dbReference>
<keyword evidence="3" id="KW-1185">Reference proteome</keyword>
<name>A0A1Y2EWX0_PROLT</name>
<evidence type="ECO:0000256" key="1">
    <source>
        <dbReference type="SAM" id="MobiDB-lite"/>
    </source>
</evidence>
<organism evidence="2 3">
    <name type="scientific">Protomyces lactucae-debilis</name>
    <dbReference type="NCBI Taxonomy" id="2754530"/>
    <lineage>
        <taxon>Eukaryota</taxon>
        <taxon>Fungi</taxon>
        <taxon>Dikarya</taxon>
        <taxon>Ascomycota</taxon>
        <taxon>Taphrinomycotina</taxon>
        <taxon>Taphrinomycetes</taxon>
        <taxon>Taphrinales</taxon>
        <taxon>Protomycetaceae</taxon>
        <taxon>Protomyces</taxon>
    </lineage>
</organism>
<proteinExistence type="predicted"/>
<gene>
    <name evidence="2" type="ORF">BCR37DRAFT_406351</name>
</gene>
<protein>
    <submittedName>
        <fullName evidence="2">Uncharacterized protein</fullName>
    </submittedName>
</protein>
<reference evidence="2 3" key="1">
    <citation type="submission" date="2016-07" db="EMBL/GenBank/DDBJ databases">
        <title>Pervasive Adenine N6-methylation of Active Genes in Fungi.</title>
        <authorList>
            <consortium name="DOE Joint Genome Institute"/>
            <person name="Mondo S.J."/>
            <person name="Dannebaum R.O."/>
            <person name="Kuo R.C."/>
            <person name="Labutti K."/>
            <person name="Haridas S."/>
            <person name="Kuo A."/>
            <person name="Salamov A."/>
            <person name="Ahrendt S.R."/>
            <person name="Lipzen A."/>
            <person name="Sullivan W."/>
            <person name="Andreopoulos W.B."/>
            <person name="Clum A."/>
            <person name="Lindquist E."/>
            <person name="Daum C."/>
            <person name="Ramamoorthy G.K."/>
            <person name="Gryganskyi A."/>
            <person name="Culley D."/>
            <person name="Magnuson J.K."/>
            <person name="James T.Y."/>
            <person name="O'Malley M.A."/>
            <person name="Stajich J.E."/>
            <person name="Spatafora J.W."/>
            <person name="Visel A."/>
            <person name="Grigoriev I.V."/>
        </authorList>
    </citation>
    <scope>NUCLEOTIDE SEQUENCE [LARGE SCALE GENOMIC DNA]</scope>
    <source>
        <strain evidence="2 3">12-1054</strain>
    </source>
</reference>
<dbReference type="AlphaFoldDB" id="A0A1Y2EWX0"/>
<evidence type="ECO:0000313" key="2">
    <source>
        <dbReference type="EMBL" id="ORY76079.1"/>
    </source>
</evidence>
<evidence type="ECO:0000313" key="3">
    <source>
        <dbReference type="Proteomes" id="UP000193685"/>
    </source>
</evidence>
<dbReference type="GeneID" id="63788705"/>
<dbReference type="EMBL" id="MCFI01000024">
    <property type="protein sequence ID" value="ORY76079.1"/>
    <property type="molecule type" value="Genomic_DNA"/>
</dbReference>
<feature type="region of interest" description="Disordered" evidence="1">
    <location>
        <begin position="153"/>
        <end position="174"/>
    </location>
</feature>
<sequence length="294" mass="32809">MNAGTKAPPVQTCGQVSFKLQKLISHGGIYKTGELQGQFAQDLCSTECMTEMVSYHSSRLRAHSSADICHAGDEVCYCLETDIPESLHEKQVSAAGKERPTGQYDYGSVGATGFVGSLPLNLITWPTFVNPPWATLITQAGSSTHPFLVSTPVPNGQSFRNSGTGKTKPQPHRQTEDVWYQSIQCRCSMLVEYLKMRIQHEHAVELQLEEPGAGRICQLRDTAARHQINNWHARFSHYPDPSYNWLVVDEYPCDDPIQIPDRRSCSAPLAYQQCKMYALPSQSQLQRSSAKTFL</sequence>
<dbReference type="Proteomes" id="UP000193685">
    <property type="component" value="Unassembled WGS sequence"/>
</dbReference>
<feature type="compositionally biased region" description="Polar residues" evidence="1">
    <location>
        <begin position="153"/>
        <end position="167"/>
    </location>
</feature>
<comment type="caution">
    <text evidence="2">The sequence shown here is derived from an EMBL/GenBank/DDBJ whole genome shotgun (WGS) entry which is preliminary data.</text>
</comment>